<dbReference type="RefSeq" id="WP_158570286.1">
    <property type="nucleotide sequence ID" value="NZ_DBGCSN010000089.1"/>
</dbReference>
<dbReference type="Proteomes" id="UP001197827">
    <property type="component" value="Unassembled WGS sequence"/>
</dbReference>
<organism evidence="1 2">
    <name type="scientific">Faecalibacillus intestinalis</name>
    <dbReference type="NCBI Taxonomy" id="1982626"/>
    <lineage>
        <taxon>Bacteria</taxon>
        <taxon>Bacillati</taxon>
        <taxon>Bacillota</taxon>
        <taxon>Erysipelotrichia</taxon>
        <taxon>Erysipelotrichales</taxon>
        <taxon>Coprobacillaceae</taxon>
        <taxon>Faecalibacillus</taxon>
    </lineage>
</organism>
<sequence length="58" mass="6691">MKSKKKSDEKAQVIEIEIEGNLEDLLTEEELKQLEEDEYLDGGPGYVPTWSSCYKPKK</sequence>
<accession>A0AAW4VI48</accession>
<dbReference type="EMBL" id="JAJDKQ010000004">
    <property type="protein sequence ID" value="MCB8561149.1"/>
    <property type="molecule type" value="Genomic_DNA"/>
</dbReference>
<gene>
    <name evidence="1" type="ORF">LJD74_03855</name>
</gene>
<evidence type="ECO:0000313" key="1">
    <source>
        <dbReference type="EMBL" id="MCB8561149.1"/>
    </source>
</evidence>
<evidence type="ECO:0000313" key="2">
    <source>
        <dbReference type="Proteomes" id="UP001197827"/>
    </source>
</evidence>
<comment type="caution">
    <text evidence="1">The sequence shown here is derived from an EMBL/GenBank/DDBJ whole genome shotgun (WGS) entry which is preliminary data.</text>
</comment>
<proteinExistence type="predicted"/>
<protein>
    <submittedName>
        <fullName evidence="1">Uncharacterized protein</fullName>
    </submittedName>
</protein>
<name>A0AAW4VI48_9FIRM</name>
<reference evidence="1" key="1">
    <citation type="submission" date="2021-10" db="EMBL/GenBank/DDBJ databases">
        <title>Collection of gut derived symbiotic bacterial strains cultured from healthy donors.</title>
        <authorList>
            <person name="Lin H."/>
            <person name="Littmann E."/>
            <person name="Kohout C."/>
            <person name="Pamer E.G."/>
        </authorList>
    </citation>
    <scope>NUCLEOTIDE SEQUENCE</scope>
    <source>
        <strain evidence="1">DFI.5.2</strain>
    </source>
</reference>
<dbReference type="AlphaFoldDB" id="A0AAW4VI48"/>